<name>A0A2P2PVH4_RHIMU</name>
<protein>
    <submittedName>
        <fullName evidence="1">Uncharacterized protein</fullName>
    </submittedName>
</protein>
<sequence>MLSFKKKK</sequence>
<dbReference type="EMBL" id="GGEC01078250">
    <property type="protein sequence ID" value="MBX58734.1"/>
    <property type="molecule type" value="Transcribed_RNA"/>
</dbReference>
<proteinExistence type="predicted"/>
<reference evidence="1" key="1">
    <citation type="submission" date="2018-02" db="EMBL/GenBank/DDBJ databases">
        <title>Rhizophora mucronata_Transcriptome.</title>
        <authorList>
            <person name="Meera S.P."/>
            <person name="Sreeshan A."/>
            <person name="Augustine A."/>
        </authorList>
    </citation>
    <scope>NUCLEOTIDE SEQUENCE</scope>
    <source>
        <tissue evidence="1">Leaf</tissue>
    </source>
</reference>
<organism evidence="1">
    <name type="scientific">Rhizophora mucronata</name>
    <name type="common">Asiatic mangrove</name>
    <dbReference type="NCBI Taxonomy" id="61149"/>
    <lineage>
        <taxon>Eukaryota</taxon>
        <taxon>Viridiplantae</taxon>
        <taxon>Streptophyta</taxon>
        <taxon>Embryophyta</taxon>
        <taxon>Tracheophyta</taxon>
        <taxon>Spermatophyta</taxon>
        <taxon>Magnoliopsida</taxon>
        <taxon>eudicotyledons</taxon>
        <taxon>Gunneridae</taxon>
        <taxon>Pentapetalae</taxon>
        <taxon>rosids</taxon>
        <taxon>fabids</taxon>
        <taxon>Malpighiales</taxon>
        <taxon>Rhizophoraceae</taxon>
        <taxon>Rhizophora</taxon>
    </lineage>
</organism>
<evidence type="ECO:0000313" key="1">
    <source>
        <dbReference type="EMBL" id="MBX58734.1"/>
    </source>
</evidence>
<accession>A0A2P2PVH4</accession>